<dbReference type="InterPro" id="IPR036638">
    <property type="entry name" value="HLH_DNA-bd_sf"/>
</dbReference>
<dbReference type="FunFam" id="4.10.280.10:FF:000070">
    <property type="entry name" value="transcription factor bHLH30"/>
    <property type="match status" value="1"/>
</dbReference>
<keyword evidence="4" id="KW-0804">Transcription</keyword>
<dbReference type="PANTHER" id="PTHR45844:SF2">
    <property type="entry name" value="TRANSCRIPTION FACTOR BHLH30"/>
    <property type="match status" value="1"/>
</dbReference>
<keyword evidence="9" id="KW-1185">Reference proteome</keyword>
<keyword evidence="3 8" id="KW-0238">DNA-binding</keyword>
<feature type="domain" description="BHLH" evidence="7">
    <location>
        <begin position="102"/>
        <end position="151"/>
    </location>
</feature>
<sequence>MQHPNMAADSYFGYYDFGGSTLTLPEPWALPYQAHSFSPAHLPTHEPGPFSMPYGGLLGPAAPDNQLSQLISESLGQVVQPSGSGPFGLQTAQEIMDAKALAASRSHSEAERRRRERINNHLARLRSLLPSTTKTDKASLLAEVIEHVKELKRQTSLIAESSPVPTEVDELTVDDASGSDGQWLVRASICCEDRPDLLPGLINALKALNLKTLRAEITTLGGRVKNVLLITGEEEEEEDEDRERVNRPRCMKSIQEALRSVMERSGGDYENGSSAGGAKRQRMNAGGVFEYRSF</sequence>
<dbReference type="EMBL" id="BKCP01004294">
    <property type="protein sequence ID" value="GER29853.1"/>
    <property type="molecule type" value="Genomic_DNA"/>
</dbReference>
<evidence type="ECO:0000256" key="1">
    <source>
        <dbReference type="ARBA" id="ARBA00004123"/>
    </source>
</evidence>
<evidence type="ECO:0000256" key="6">
    <source>
        <dbReference type="SAM" id="MobiDB-lite"/>
    </source>
</evidence>
<organism evidence="8 9">
    <name type="scientific">Striga asiatica</name>
    <name type="common">Asiatic witchweed</name>
    <name type="synonym">Buchnera asiatica</name>
    <dbReference type="NCBI Taxonomy" id="4170"/>
    <lineage>
        <taxon>Eukaryota</taxon>
        <taxon>Viridiplantae</taxon>
        <taxon>Streptophyta</taxon>
        <taxon>Embryophyta</taxon>
        <taxon>Tracheophyta</taxon>
        <taxon>Spermatophyta</taxon>
        <taxon>Magnoliopsida</taxon>
        <taxon>eudicotyledons</taxon>
        <taxon>Gunneridae</taxon>
        <taxon>Pentapetalae</taxon>
        <taxon>asterids</taxon>
        <taxon>lamiids</taxon>
        <taxon>Lamiales</taxon>
        <taxon>Orobanchaceae</taxon>
        <taxon>Buchnereae</taxon>
        <taxon>Striga</taxon>
    </lineage>
</organism>
<name>A0A5A7PAF2_STRAF</name>
<gene>
    <name evidence="8" type="ORF">STAS_05755</name>
</gene>
<dbReference type="PANTHER" id="PTHR45844">
    <property type="entry name" value="TRANSCRIPTION FACTOR BHLH30"/>
    <property type="match status" value="1"/>
</dbReference>
<dbReference type="OrthoDB" id="71302at2759"/>
<evidence type="ECO:0000256" key="4">
    <source>
        <dbReference type="ARBA" id="ARBA00023163"/>
    </source>
</evidence>
<dbReference type="SMART" id="SM00353">
    <property type="entry name" value="HLH"/>
    <property type="match status" value="1"/>
</dbReference>
<dbReference type="GO" id="GO:0003700">
    <property type="term" value="F:DNA-binding transcription factor activity"/>
    <property type="evidence" value="ECO:0007669"/>
    <property type="project" value="InterPro"/>
</dbReference>
<keyword evidence="5" id="KW-0539">Nucleus</keyword>
<evidence type="ECO:0000259" key="7">
    <source>
        <dbReference type="PROSITE" id="PS50888"/>
    </source>
</evidence>
<dbReference type="InterPro" id="IPR045847">
    <property type="entry name" value="AIG1-like"/>
</dbReference>
<dbReference type="AlphaFoldDB" id="A0A5A7PAF2"/>
<evidence type="ECO:0000313" key="8">
    <source>
        <dbReference type="EMBL" id="GER29853.1"/>
    </source>
</evidence>
<feature type="region of interest" description="Disordered" evidence="6">
    <location>
        <begin position="261"/>
        <end position="281"/>
    </location>
</feature>
<dbReference type="GO" id="GO:0046983">
    <property type="term" value="F:protein dimerization activity"/>
    <property type="evidence" value="ECO:0007669"/>
    <property type="project" value="InterPro"/>
</dbReference>
<dbReference type="GO" id="GO:0003677">
    <property type="term" value="F:DNA binding"/>
    <property type="evidence" value="ECO:0007669"/>
    <property type="project" value="UniProtKB-KW"/>
</dbReference>
<dbReference type="InterPro" id="IPR011598">
    <property type="entry name" value="bHLH_dom"/>
</dbReference>
<dbReference type="PROSITE" id="PS50888">
    <property type="entry name" value="BHLH"/>
    <property type="match status" value="1"/>
</dbReference>
<dbReference type="SUPFAM" id="SSF47459">
    <property type="entry name" value="HLH, helix-loop-helix DNA-binding domain"/>
    <property type="match status" value="1"/>
</dbReference>
<dbReference type="Gene3D" id="4.10.280.10">
    <property type="entry name" value="Helix-loop-helix DNA-binding domain"/>
    <property type="match status" value="1"/>
</dbReference>
<reference evidence="9" key="1">
    <citation type="journal article" date="2019" name="Curr. Biol.">
        <title>Genome Sequence of Striga asiatica Provides Insight into the Evolution of Plant Parasitism.</title>
        <authorList>
            <person name="Yoshida S."/>
            <person name="Kim S."/>
            <person name="Wafula E.K."/>
            <person name="Tanskanen J."/>
            <person name="Kim Y.M."/>
            <person name="Honaas L."/>
            <person name="Yang Z."/>
            <person name="Spallek T."/>
            <person name="Conn C.E."/>
            <person name="Ichihashi Y."/>
            <person name="Cheong K."/>
            <person name="Cui S."/>
            <person name="Der J.P."/>
            <person name="Gundlach H."/>
            <person name="Jiao Y."/>
            <person name="Hori C."/>
            <person name="Ishida J.K."/>
            <person name="Kasahara H."/>
            <person name="Kiba T."/>
            <person name="Kim M.S."/>
            <person name="Koo N."/>
            <person name="Laohavisit A."/>
            <person name="Lee Y.H."/>
            <person name="Lumba S."/>
            <person name="McCourt P."/>
            <person name="Mortimer J.C."/>
            <person name="Mutuku J.M."/>
            <person name="Nomura T."/>
            <person name="Sasaki-Sekimoto Y."/>
            <person name="Seto Y."/>
            <person name="Wang Y."/>
            <person name="Wakatake T."/>
            <person name="Sakakibara H."/>
            <person name="Demura T."/>
            <person name="Yamaguchi S."/>
            <person name="Yoneyama K."/>
            <person name="Manabe R.I."/>
            <person name="Nelson D.C."/>
            <person name="Schulman A.H."/>
            <person name="Timko M.P."/>
            <person name="dePamphilis C.W."/>
            <person name="Choi D."/>
            <person name="Shirasu K."/>
        </authorList>
    </citation>
    <scope>NUCLEOTIDE SEQUENCE [LARGE SCALE GENOMIC DNA]</scope>
    <source>
        <strain evidence="9">cv. UVA1</strain>
    </source>
</reference>
<dbReference type="Pfam" id="PF00010">
    <property type="entry name" value="HLH"/>
    <property type="match status" value="1"/>
</dbReference>
<evidence type="ECO:0000256" key="3">
    <source>
        <dbReference type="ARBA" id="ARBA00023125"/>
    </source>
</evidence>
<evidence type="ECO:0000313" key="9">
    <source>
        <dbReference type="Proteomes" id="UP000325081"/>
    </source>
</evidence>
<proteinExistence type="predicted"/>
<keyword evidence="2" id="KW-0805">Transcription regulation</keyword>
<protein>
    <submittedName>
        <fullName evidence="8">Basic helix-loop-helix (BHLH) DNA-bindingsuperfamily protein</fullName>
    </submittedName>
</protein>
<dbReference type="CDD" id="cd11455">
    <property type="entry name" value="bHLH_AtAIG1_like"/>
    <property type="match status" value="1"/>
</dbReference>
<comment type="caution">
    <text evidence="8">The sequence shown here is derived from an EMBL/GenBank/DDBJ whole genome shotgun (WGS) entry which is preliminary data.</text>
</comment>
<comment type="subcellular location">
    <subcellularLocation>
        <location evidence="1">Nucleus</location>
    </subcellularLocation>
</comment>
<evidence type="ECO:0000256" key="5">
    <source>
        <dbReference type="ARBA" id="ARBA00023242"/>
    </source>
</evidence>
<dbReference type="GO" id="GO:0005634">
    <property type="term" value="C:nucleus"/>
    <property type="evidence" value="ECO:0007669"/>
    <property type="project" value="UniProtKB-SubCell"/>
</dbReference>
<accession>A0A5A7PAF2</accession>
<evidence type="ECO:0000256" key="2">
    <source>
        <dbReference type="ARBA" id="ARBA00023015"/>
    </source>
</evidence>
<dbReference type="Proteomes" id="UP000325081">
    <property type="component" value="Unassembled WGS sequence"/>
</dbReference>